<feature type="transmembrane region" description="Helical" evidence="2">
    <location>
        <begin position="31"/>
        <end position="49"/>
    </location>
</feature>
<gene>
    <name evidence="3" type="ORF">AVDCRST_MAG11-3231</name>
</gene>
<dbReference type="EMBL" id="CADCTU010000703">
    <property type="protein sequence ID" value="CAA9346052.1"/>
    <property type="molecule type" value="Genomic_DNA"/>
</dbReference>
<dbReference type="AlphaFoldDB" id="A0A6J4M007"/>
<name>A0A6J4M007_9BACT</name>
<evidence type="ECO:0000256" key="1">
    <source>
        <dbReference type="SAM" id="MobiDB-lite"/>
    </source>
</evidence>
<accession>A0A6J4M007</accession>
<evidence type="ECO:0000313" key="3">
    <source>
        <dbReference type="EMBL" id="CAA9346052.1"/>
    </source>
</evidence>
<protein>
    <submittedName>
        <fullName evidence="3">Uncharacterized protein</fullName>
    </submittedName>
</protein>
<organism evidence="3">
    <name type="scientific">uncultured Gemmatimonadaceae bacterium</name>
    <dbReference type="NCBI Taxonomy" id="246130"/>
    <lineage>
        <taxon>Bacteria</taxon>
        <taxon>Pseudomonadati</taxon>
        <taxon>Gemmatimonadota</taxon>
        <taxon>Gemmatimonadia</taxon>
        <taxon>Gemmatimonadales</taxon>
        <taxon>Gemmatimonadaceae</taxon>
        <taxon>environmental samples</taxon>
    </lineage>
</organism>
<sequence>MKRKNLTIAAAALLGLWFFYAAFFAGPWPGYLQFLTSAVLVAAGFLAVMSKLGRWKTRPDGSAPWDPAHRRRLPHE</sequence>
<keyword evidence="2" id="KW-0472">Membrane</keyword>
<reference evidence="3" key="1">
    <citation type="submission" date="2020-02" db="EMBL/GenBank/DDBJ databases">
        <authorList>
            <person name="Meier V. D."/>
        </authorList>
    </citation>
    <scope>NUCLEOTIDE SEQUENCE</scope>
    <source>
        <strain evidence="3">AVDCRST_MAG11</strain>
    </source>
</reference>
<evidence type="ECO:0000256" key="2">
    <source>
        <dbReference type="SAM" id="Phobius"/>
    </source>
</evidence>
<keyword evidence="2" id="KW-0812">Transmembrane</keyword>
<feature type="region of interest" description="Disordered" evidence="1">
    <location>
        <begin position="56"/>
        <end position="76"/>
    </location>
</feature>
<keyword evidence="2" id="KW-1133">Transmembrane helix</keyword>
<proteinExistence type="predicted"/>